<keyword evidence="1" id="KW-1133">Transmembrane helix</keyword>
<evidence type="ECO:0000313" key="2">
    <source>
        <dbReference type="EMBL" id="MBC3297464.1"/>
    </source>
</evidence>
<dbReference type="EMBL" id="JABWQF010000033">
    <property type="protein sequence ID" value="MBC3297464.1"/>
    <property type="molecule type" value="Genomic_DNA"/>
</dbReference>
<proteinExistence type="predicted"/>
<evidence type="ECO:0000256" key="1">
    <source>
        <dbReference type="SAM" id="Phobius"/>
    </source>
</evidence>
<sequence>MGFPSPAKDYEEDRLTVDKLCGVDMNCKVIETDLGWAVINIALPVIPGVIVLATFDGRNHFAKVMGRSLITEDGEAIEGEALDDVVVHGVVTFTINRCSDDRCPVG</sequence>
<organism evidence="2">
    <name type="scientific">Pseudomonas tritici</name>
    <dbReference type="NCBI Taxonomy" id="2745518"/>
    <lineage>
        <taxon>Bacteria</taxon>
        <taxon>Pseudomonadati</taxon>
        <taxon>Pseudomonadota</taxon>
        <taxon>Gammaproteobacteria</taxon>
        <taxon>Pseudomonadales</taxon>
        <taxon>Pseudomonadaceae</taxon>
        <taxon>Pseudomonas</taxon>
    </lineage>
</organism>
<dbReference type="AlphaFoldDB" id="A0A8H9Z0B3"/>
<gene>
    <name evidence="2" type="ORF">HU722_38640</name>
</gene>
<comment type="caution">
    <text evidence="2">The sequence shown here is derived from an EMBL/GenBank/DDBJ whole genome shotgun (WGS) entry which is preliminary data.</text>
</comment>
<feature type="transmembrane region" description="Helical" evidence="1">
    <location>
        <begin position="34"/>
        <end position="55"/>
    </location>
</feature>
<protein>
    <submittedName>
        <fullName evidence="2">Uncharacterized protein</fullName>
    </submittedName>
</protein>
<accession>A0A8H9Z0B3</accession>
<keyword evidence="1" id="KW-0812">Transmembrane</keyword>
<reference evidence="2" key="1">
    <citation type="journal article" date="2020" name="Microorganisms">
        <title>Reliable Identification of Environmental Pseudomonas Isolates Using the rpoD Gene.</title>
        <authorList>
            <consortium name="The Broad Institute Genome Sequencing Platform"/>
            <person name="Girard L."/>
            <person name="Lood C."/>
            <person name="Rokni-Zadeh H."/>
            <person name="van Noort V."/>
            <person name="Lavigne R."/>
            <person name="De Mot R."/>
        </authorList>
    </citation>
    <scope>NUCLEOTIDE SEQUENCE [LARGE SCALE GENOMIC DNA]</scope>
    <source>
        <strain evidence="2">SWRI145</strain>
    </source>
</reference>
<name>A0A8H9Z0B3_9PSED</name>
<keyword evidence="1" id="KW-0472">Membrane</keyword>